<organism evidence="8 9">
    <name type="scientific">Golovinomyces cichoracearum</name>
    <dbReference type="NCBI Taxonomy" id="62708"/>
    <lineage>
        <taxon>Eukaryota</taxon>
        <taxon>Fungi</taxon>
        <taxon>Dikarya</taxon>
        <taxon>Ascomycota</taxon>
        <taxon>Pezizomycotina</taxon>
        <taxon>Leotiomycetes</taxon>
        <taxon>Erysiphales</taxon>
        <taxon>Erysiphaceae</taxon>
        <taxon>Golovinomyces</taxon>
    </lineage>
</organism>
<dbReference type="GO" id="GO:0003688">
    <property type="term" value="F:DNA replication origin binding"/>
    <property type="evidence" value="ECO:0007669"/>
    <property type="project" value="UniProtKB-UniRule"/>
</dbReference>
<evidence type="ECO:0000256" key="3">
    <source>
        <dbReference type="ARBA" id="ARBA00022705"/>
    </source>
</evidence>
<accession>A0A420IJK5</accession>
<evidence type="ECO:0000259" key="6">
    <source>
        <dbReference type="Pfam" id="PF04084"/>
    </source>
</evidence>
<protein>
    <recommendedName>
        <fullName evidence="5">Origin recognition complex subunit 2</fullName>
    </recommendedName>
</protein>
<comment type="function">
    <text evidence="5">Component of the origin recognition complex (ORC) that binds origins of replication. DNA-binding is ATP-dependent. ORC is required to assemble the pre-replication complex necessary to initiate DNA replication.</text>
</comment>
<dbReference type="EMBL" id="MCBS01023835">
    <property type="protein sequence ID" value="RKF74682.1"/>
    <property type="molecule type" value="Genomic_DNA"/>
</dbReference>
<sequence length="511" mass="58954">MCEPDTLEERTISFSTPNEKLRGDFPTYFSPSKHEALDNFVFSNQIDIEGTHQYIKESTIENHSNRSARKKSVRALIERTLLGNISEEIEDDEDLADNIYDSDDKDNPEDAIRDSKKLTIPKAPKNIRNHAGIKHLRKFEVETETLTAYESYFNSNRGGYTTTSNNTLSSLELLDHEEYFNRYTNLETHNENDLKDLEQVHFDKFNQWQFELAQNFNICLYGFGSKRSLLMHFADYLHQIQKNNEKSKIIVVNGHVNNLTVRDIFKTVASAITGDILKSGSPADMMGTIFSLLDEDKYLDITIIVHSIDGRALRRISNQNILARLSSHSQIHLITSADHPSFPLLWDSSIRSFYNFLFYDCTTFRAYNIEFDVVKEVHDVLGRRGRRAGGKEGVTFVLKSLPENAKKLFRLLIREQLKSMADNLNTTERGEDNVNQRLNDYGNNIGIEYRILYQKSVEEFICSNEINFRTLLKEFNDHEMIQSKKDALGTELLTIPLSKEELEATLEDTNL</sequence>
<comment type="subunit">
    <text evidence="5">Component of the origin recognition complex (ORC).</text>
</comment>
<dbReference type="InterPro" id="IPR056772">
    <property type="entry name" value="RecA-like_ORC2"/>
</dbReference>
<reference evidence="8 9" key="1">
    <citation type="journal article" date="2018" name="BMC Genomics">
        <title>Comparative genome analyses reveal sequence features reflecting distinct modes of host-adaptation between dicot and monocot powdery mildew.</title>
        <authorList>
            <person name="Wu Y."/>
            <person name="Ma X."/>
            <person name="Pan Z."/>
            <person name="Kale S.D."/>
            <person name="Song Y."/>
            <person name="King H."/>
            <person name="Zhang Q."/>
            <person name="Presley C."/>
            <person name="Deng X."/>
            <person name="Wei C.I."/>
            <person name="Xiao S."/>
        </authorList>
    </citation>
    <scope>NUCLEOTIDE SEQUENCE [LARGE SCALE GENOMIC DNA]</scope>
    <source>
        <strain evidence="8">UMSG1</strain>
    </source>
</reference>
<comment type="subcellular location">
    <subcellularLocation>
        <location evidence="1 5">Nucleus</location>
    </subcellularLocation>
</comment>
<dbReference type="Pfam" id="PF24882">
    <property type="entry name" value="WHD_ORC2"/>
    <property type="match status" value="1"/>
</dbReference>
<dbReference type="Pfam" id="PF04084">
    <property type="entry name" value="RecA-like_ORC2"/>
    <property type="match status" value="1"/>
</dbReference>
<evidence type="ECO:0000256" key="4">
    <source>
        <dbReference type="ARBA" id="ARBA00023242"/>
    </source>
</evidence>
<proteinExistence type="inferred from homology"/>
<dbReference type="Proteomes" id="UP000285326">
    <property type="component" value="Unassembled WGS sequence"/>
</dbReference>
<evidence type="ECO:0000256" key="5">
    <source>
        <dbReference type="RuleBase" id="RU368084"/>
    </source>
</evidence>
<dbReference type="InterPro" id="IPR007220">
    <property type="entry name" value="ORC2"/>
</dbReference>
<evidence type="ECO:0000313" key="8">
    <source>
        <dbReference type="EMBL" id="RKF74682.1"/>
    </source>
</evidence>
<evidence type="ECO:0000256" key="2">
    <source>
        <dbReference type="ARBA" id="ARBA00007421"/>
    </source>
</evidence>
<dbReference type="InterPro" id="IPR056773">
    <property type="entry name" value="WHD_ORC2"/>
</dbReference>
<evidence type="ECO:0000313" key="9">
    <source>
        <dbReference type="Proteomes" id="UP000285326"/>
    </source>
</evidence>
<dbReference type="GO" id="GO:0006260">
    <property type="term" value="P:DNA replication"/>
    <property type="evidence" value="ECO:0007669"/>
    <property type="project" value="UniProtKB-UniRule"/>
</dbReference>
<dbReference type="PANTHER" id="PTHR14052:SF0">
    <property type="entry name" value="ORIGIN RECOGNITION COMPLEX SUBUNIT 2"/>
    <property type="match status" value="1"/>
</dbReference>
<gene>
    <name evidence="8" type="ORF">GcM1_238092</name>
</gene>
<keyword evidence="3 5" id="KW-0235">DNA replication</keyword>
<evidence type="ECO:0000259" key="7">
    <source>
        <dbReference type="Pfam" id="PF24882"/>
    </source>
</evidence>
<dbReference type="PANTHER" id="PTHR14052">
    <property type="entry name" value="ORIGIN RECOGNITION COMPLEX SUBUNIT 2"/>
    <property type="match status" value="1"/>
</dbReference>
<comment type="similarity">
    <text evidence="2 5">Belongs to the ORC2 family.</text>
</comment>
<dbReference type="AlphaFoldDB" id="A0A420IJK5"/>
<feature type="domain" description="Origin recognition complex subunit 2 winged-helix" evidence="7">
    <location>
        <begin position="443"/>
        <end position="501"/>
    </location>
</feature>
<feature type="domain" description="Origin recognition complex subunit 2 RecA-like" evidence="6">
    <location>
        <begin position="194"/>
        <end position="361"/>
    </location>
</feature>
<comment type="caution">
    <text evidence="8">The sequence shown here is derived from an EMBL/GenBank/DDBJ whole genome shotgun (WGS) entry which is preliminary data.</text>
</comment>
<dbReference type="GO" id="GO:0005664">
    <property type="term" value="C:nuclear origin of replication recognition complex"/>
    <property type="evidence" value="ECO:0007669"/>
    <property type="project" value="UniProtKB-UniRule"/>
</dbReference>
<keyword evidence="4 5" id="KW-0539">Nucleus</keyword>
<name>A0A420IJK5_9PEZI</name>
<evidence type="ECO:0000256" key="1">
    <source>
        <dbReference type="ARBA" id="ARBA00004123"/>
    </source>
</evidence>